<dbReference type="Proteomes" id="UP001501676">
    <property type="component" value="Unassembled WGS sequence"/>
</dbReference>
<comment type="caution">
    <text evidence="2">The sequence shown here is derived from an EMBL/GenBank/DDBJ whole genome shotgun (WGS) entry which is preliminary data.</text>
</comment>
<reference evidence="3" key="1">
    <citation type="journal article" date="2019" name="Int. J. Syst. Evol. Microbiol.">
        <title>The Global Catalogue of Microorganisms (GCM) 10K type strain sequencing project: providing services to taxonomists for standard genome sequencing and annotation.</title>
        <authorList>
            <consortium name="The Broad Institute Genomics Platform"/>
            <consortium name="The Broad Institute Genome Sequencing Center for Infectious Disease"/>
            <person name="Wu L."/>
            <person name="Ma J."/>
        </authorList>
    </citation>
    <scope>NUCLEOTIDE SEQUENCE [LARGE SCALE GENOMIC DNA]</scope>
    <source>
        <strain evidence="3">JCM 9458</strain>
    </source>
</reference>
<feature type="transmembrane region" description="Helical" evidence="1">
    <location>
        <begin position="17"/>
        <end position="36"/>
    </location>
</feature>
<sequence>MSEAVDWLADDDVPPGVLIDLAAVTFAGSALLNFLARLSRRMPAGTELIVWRPSARASLVLRASSGRSAPRTTFLPAEQS</sequence>
<protein>
    <recommendedName>
        <fullName evidence="4">STAS domain-containing protein</fullName>
    </recommendedName>
</protein>
<name>A0ABP6SXA4_9ACTN</name>
<keyword evidence="1" id="KW-1133">Transmembrane helix</keyword>
<evidence type="ECO:0008006" key="4">
    <source>
        <dbReference type="Google" id="ProtNLM"/>
    </source>
</evidence>
<evidence type="ECO:0000256" key="1">
    <source>
        <dbReference type="SAM" id="Phobius"/>
    </source>
</evidence>
<organism evidence="2 3">
    <name type="scientific">Cryptosporangium minutisporangium</name>
    <dbReference type="NCBI Taxonomy" id="113569"/>
    <lineage>
        <taxon>Bacteria</taxon>
        <taxon>Bacillati</taxon>
        <taxon>Actinomycetota</taxon>
        <taxon>Actinomycetes</taxon>
        <taxon>Cryptosporangiales</taxon>
        <taxon>Cryptosporangiaceae</taxon>
        <taxon>Cryptosporangium</taxon>
    </lineage>
</organism>
<dbReference type="InterPro" id="IPR036513">
    <property type="entry name" value="STAS_dom_sf"/>
</dbReference>
<dbReference type="EMBL" id="BAAAYN010000019">
    <property type="protein sequence ID" value="GAA3387789.1"/>
    <property type="molecule type" value="Genomic_DNA"/>
</dbReference>
<proteinExistence type="predicted"/>
<accession>A0ABP6SXA4</accession>
<keyword evidence="3" id="KW-1185">Reference proteome</keyword>
<dbReference type="Gene3D" id="3.30.750.24">
    <property type="entry name" value="STAS domain"/>
    <property type="match status" value="1"/>
</dbReference>
<keyword evidence="1" id="KW-0812">Transmembrane</keyword>
<evidence type="ECO:0000313" key="3">
    <source>
        <dbReference type="Proteomes" id="UP001501676"/>
    </source>
</evidence>
<gene>
    <name evidence="2" type="ORF">GCM10020369_31550</name>
</gene>
<keyword evidence="1" id="KW-0472">Membrane</keyword>
<evidence type="ECO:0000313" key="2">
    <source>
        <dbReference type="EMBL" id="GAA3387789.1"/>
    </source>
</evidence>